<organism evidence="1 2">
    <name type="scientific">Persea americana</name>
    <name type="common">Avocado</name>
    <dbReference type="NCBI Taxonomy" id="3435"/>
    <lineage>
        <taxon>Eukaryota</taxon>
        <taxon>Viridiplantae</taxon>
        <taxon>Streptophyta</taxon>
        <taxon>Embryophyta</taxon>
        <taxon>Tracheophyta</taxon>
        <taxon>Spermatophyta</taxon>
        <taxon>Magnoliopsida</taxon>
        <taxon>Magnoliidae</taxon>
        <taxon>Laurales</taxon>
        <taxon>Lauraceae</taxon>
        <taxon>Persea</taxon>
    </lineage>
</organism>
<evidence type="ECO:0000313" key="1">
    <source>
        <dbReference type="EMBL" id="KAJ8649500.1"/>
    </source>
</evidence>
<dbReference type="Proteomes" id="UP001234297">
    <property type="component" value="Chromosome 1"/>
</dbReference>
<protein>
    <submittedName>
        <fullName evidence="1">Uncharacterized protein</fullName>
    </submittedName>
</protein>
<sequence length="106" mass="11877">MQGNGKEQKEQAHTTAGELHSDIYCSPLRLLTMEAFDKNKFGVFCLLPRSLRQCVTAAWLHDNAPPATTVVTGGLLIVFFDNNHSQYQHSDLRIASGFSYPPQLRK</sequence>
<dbReference type="EMBL" id="CM056809">
    <property type="protein sequence ID" value="KAJ8649500.1"/>
    <property type="molecule type" value="Genomic_DNA"/>
</dbReference>
<keyword evidence="2" id="KW-1185">Reference proteome</keyword>
<accession>A0ACC2MV00</accession>
<reference evidence="1 2" key="1">
    <citation type="journal article" date="2022" name="Hortic Res">
        <title>A haplotype resolved chromosomal level avocado genome allows analysis of novel avocado genes.</title>
        <authorList>
            <person name="Nath O."/>
            <person name="Fletcher S.J."/>
            <person name="Hayward A."/>
            <person name="Shaw L.M."/>
            <person name="Masouleh A.K."/>
            <person name="Furtado A."/>
            <person name="Henry R.J."/>
            <person name="Mitter N."/>
        </authorList>
    </citation>
    <scope>NUCLEOTIDE SEQUENCE [LARGE SCALE GENOMIC DNA]</scope>
    <source>
        <strain evidence="2">cv. Hass</strain>
    </source>
</reference>
<evidence type="ECO:0000313" key="2">
    <source>
        <dbReference type="Proteomes" id="UP001234297"/>
    </source>
</evidence>
<name>A0ACC2MV00_PERAE</name>
<comment type="caution">
    <text evidence="1">The sequence shown here is derived from an EMBL/GenBank/DDBJ whole genome shotgun (WGS) entry which is preliminary data.</text>
</comment>
<proteinExistence type="predicted"/>
<gene>
    <name evidence="1" type="ORF">MRB53_002523</name>
</gene>